<keyword evidence="4 5" id="KW-0732">Signal</keyword>
<dbReference type="PANTHER" id="PTHR30290:SF10">
    <property type="entry name" value="PERIPLASMIC OLIGOPEPTIDE-BINDING PROTEIN-RELATED"/>
    <property type="match status" value="1"/>
</dbReference>
<dbReference type="InterPro" id="IPR000914">
    <property type="entry name" value="SBP_5_dom"/>
</dbReference>
<comment type="similarity">
    <text evidence="2">Belongs to the bacterial solute-binding protein 5 family.</text>
</comment>
<evidence type="ECO:0000256" key="2">
    <source>
        <dbReference type="ARBA" id="ARBA00005695"/>
    </source>
</evidence>
<organism evidence="7 8">
    <name type="scientific">Candidatus Enterocloster faecavium</name>
    <dbReference type="NCBI Taxonomy" id="2838560"/>
    <lineage>
        <taxon>Bacteria</taxon>
        <taxon>Bacillati</taxon>
        <taxon>Bacillota</taxon>
        <taxon>Clostridia</taxon>
        <taxon>Lachnospirales</taxon>
        <taxon>Lachnospiraceae</taxon>
        <taxon>Enterocloster</taxon>
    </lineage>
</organism>
<reference evidence="7" key="2">
    <citation type="submission" date="2021-04" db="EMBL/GenBank/DDBJ databases">
        <authorList>
            <person name="Gilroy R."/>
        </authorList>
    </citation>
    <scope>NUCLEOTIDE SEQUENCE</scope>
    <source>
        <strain evidence="7">CHK188-4685</strain>
    </source>
</reference>
<feature type="signal peptide" evidence="5">
    <location>
        <begin position="1"/>
        <end position="25"/>
    </location>
</feature>
<keyword evidence="3" id="KW-0813">Transport</keyword>
<dbReference type="Proteomes" id="UP000886804">
    <property type="component" value="Unassembled WGS sequence"/>
</dbReference>
<dbReference type="GO" id="GO:0015833">
    <property type="term" value="P:peptide transport"/>
    <property type="evidence" value="ECO:0007669"/>
    <property type="project" value="TreeGrafter"/>
</dbReference>
<dbReference type="EMBL" id="DWYS01000151">
    <property type="protein sequence ID" value="HJB08719.1"/>
    <property type="molecule type" value="Genomic_DNA"/>
</dbReference>
<accession>A0A9D2RLZ0</accession>
<dbReference type="Gene3D" id="3.10.105.10">
    <property type="entry name" value="Dipeptide-binding Protein, Domain 3"/>
    <property type="match status" value="1"/>
</dbReference>
<dbReference type="InterPro" id="IPR039424">
    <property type="entry name" value="SBP_5"/>
</dbReference>
<protein>
    <recommendedName>
        <fullName evidence="6">Solute-binding protein family 5 domain-containing protein</fullName>
    </recommendedName>
</protein>
<dbReference type="GO" id="GO:0030313">
    <property type="term" value="C:cell envelope"/>
    <property type="evidence" value="ECO:0007669"/>
    <property type="project" value="UniProtKB-SubCell"/>
</dbReference>
<dbReference type="Gene3D" id="3.40.190.10">
    <property type="entry name" value="Periplasmic binding protein-like II"/>
    <property type="match status" value="1"/>
</dbReference>
<evidence type="ECO:0000313" key="8">
    <source>
        <dbReference type="Proteomes" id="UP000886804"/>
    </source>
</evidence>
<sequence>MRKKRWIALALTLVMALGGCSGSNGQSGTGTSGSGGSEAQQTQGIQDFVTYELTSRELQGFNILNTEMAQDLDVLTNLLDSLLEVDTEGKLAPAMAESWETEDGGKTWTFHIRQGVKWVDVNGNEKGDVTAQDWITGLEWVVNYHKNGASNTSMPFDLIEGAEDYYNYTKELTKEEALSMDKSKFLEMVGIEAPDDYTLVYTCTKPAPYFDTVATSACLYPAPQGLIDEVGAENFIAISNENMWYNGCYTMTSYIQGNEKVLTKNESYWDKDASLFNTVTIKMVESYDVAYQLYQTGEIDWVQLTESNLKTISESESNEYHNQLAEMRPKKYSYQIHFNFDKRFSDTTPDENWNKAAANEAFRLAWYYGLDLTPYMSRYNSLNPIHCDNNAYTMEGALYYSDGTDYTDVVKEKLGIVETGDKPAKLDADKASQYKAQAIEELTAEGVTFPVQVDFYAPSSDQTKLDDATMLKQAFSNSLGDDFVVLNVKTYVNSLTTEVLEPRLQSIHITGWGADYGDPQNFLGQEVYGNDGAYFSKKYSNINDATDEELIGLYQEFTAMVEEADAITDDLDARYDKYADAEVFFLQHALTIPAHFDIRWQLTHVNDYSKMNAMFGCQNFKYKNWETSVDAYTTDQYDEFAAAFGGTAGAFTAEAAESAAE</sequence>
<dbReference type="SUPFAM" id="SSF53850">
    <property type="entry name" value="Periplasmic binding protein-like II"/>
    <property type="match status" value="1"/>
</dbReference>
<evidence type="ECO:0000313" key="7">
    <source>
        <dbReference type="EMBL" id="HJB08719.1"/>
    </source>
</evidence>
<dbReference type="PANTHER" id="PTHR30290">
    <property type="entry name" value="PERIPLASMIC BINDING COMPONENT OF ABC TRANSPORTER"/>
    <property type="match status" value="1"/>
</dbReference>
<evidence type="ECO:0000259" key="6">
    <source>
        <dbReference type="Pfam" id="PF00496"/>
    </source>
</evidence>
<name>A0A9D2RLZ0_9FIRM</name>
<reference evidence="7" key="1">
    <citation type="journal article" date="2021" name="PeerJ">
        <title>Extensive microbial diversity within the chicken gut microbiome revealed by metagenomics and culture.</title>
        <authorList>
            <person name="Gilroy R."/>
            <person name="Ravi A."/>
            <person name="Getino M."/>
            <person name="Pursley I."/>
            <person name="Horton D.L."/>
            <person name="Alikhan N.F."/>
            <person name="Baker D."/>
            <person name="Gharbi K."/>
            <person name="Hall N."/>
            <person name="Watson M."/>
            <person name="Adriaenssens E.M."/>
            <person name="Foster-Nyarko E."/>
            <person name="Jarju S."/>
            <person name="Secka A."/>
            <person name="Antonio M."/>
            <person name="Oren A."/>
            <person name="Chaudhuri R.R."/>
            <person name="La Ragione R."/>
            <person name="Hildebrand F."/>
            <person name="Pallen M.J."/>
        </authorList>
    </citation>
    <scope>NUCLEOTIDE SEQUENCE</scope>
    <source>
        <strain evidence="7">CHK188-4685</strain>
    </source>
</reference>
<proteinExistence type="inferred from homology"/>
<evidence type="ECO:0000256" key="5">
    <source>
        <dbReference type="SAM" id="SignalP"/>
    </source>
</evidence>
<feature type="domain" description="Solute-binding protein family 5" evidence="6">
    <location>
        <begin position="90"/>
        <end position="527"/>
    </location>
</feature>
<evidence type="ECO:0000256" key="1">
    <source>
        <dbReference type="ARBA" id="ARBA00004196"/>
    </source>
</evidence>
<comment type="subcellular location">
    <subcellularLocation>
        <location evidence="1">Cell envelope</location>
    </subcellularLocation>
</comment>
<comment type="caution">
    <text evidence="7">The sequence shown here is derived from an EMBL/GenBank/DDBJ whole genome shotgun (WGS) entry which is preliminary data.</text>
</comment>
<dbReference type="AlphaFoldDB" id="A0A9D2RLZ0"/>
<dbReference type="Pfam" id="PF00496">
    <property type="entry name" value="SBP_bac_5"/>
    <property type="match status" value="1"/>
</dbReference>
<feature type="chain" id="PRO_5038866831" description="Solute-binding protein family 5 domain-containing protein" evidence="5">
    <location>
        <begin position="26"/>
        <end position="661"/>
    </location>
</feature>
<evidence type="ECO:0000256" key="4">
    <source>
        <dbReference type="ARBA" id="ARBA00022729"/>
    </source>
</evidence>
<gene>
    <name evidence="7" type="ORF">H9716_12795</name>
</gene>
<dbReference type="PROSITE" id="PS51257">
    <property type="entry name" value="PROKAR_LIPOPROTEIN"/>
    <property type="match status" value="1"/>
</dbReference>
<dbReference type="GO" id="GO:1904680">
    <property type="term" value="F:peptide transmembrane transporter activity"/>
    <property type="evidence" value="ECO:0007669"/>
    <property type="project" value="TreeGrafter"/>
</dbReference>
<evidence type="ECO:0000256" key="3">
    <source>
        <dbReference type="ARBA" id="ARBA00022448"/>
    </source>
</evidence>